<name>E6VU28_PSEA9</name>
<evidence type="ECO:0000313" key="1">
    <source>
        <dbReference type="EMBL" id="ADU62221.1"/>
    </source>
</evidence>
<dbReference type="Proteomes" id="UP000002191">
    <property type="component" value="Chromosome"/>
</dbReference>
<dbReference type="AlphaFoldDB" id="E6VU28"/>
<evidence type="ECO:0000313" key="2">
    <source>
        <dbReference type="Proteomes" id="UP000002191"/>
    </source>
</evidence>
<sequence length="187" mass="21246">MTTIRSSDSDTCRRCALLGPTCCRMTAGQEEFCFPVSQMEKDRVRDHAPFTGGFVLTPNSVAFIDNVCRLFPGESDLIHELFPARGEHYRLTVDTMGACRFLGPEGCEIPYEARPYYCRLYPFWVVGREVTFFDAPTCLARREEKTLPRMLKCFDTNKSSVLDLHGRLRLAWGLPPTRGACTVKRGF</sequence>
<gene>
    <name evidence="1" type="ordered locus">Daes_1207</name>
</gene>
<accession>E6VU28</accession>
<dbReference type="STRING" id="643562.Daes_1207"/>
<reference evidence="1 2" key="2">
    <citation type="journal article" date="2014" name="Genome Announc.">
        <title>Complete Genome Sequence of the Subsurface, Mesophilic Sulfate-Reducing Bacterium Desulfovibrio aespoeensis Aspo-2.</title>
        <authorList>
            <person name="Pedersen K."/>
            <person name="Bengtsson A."/>
            <person name="Edlund J."/>
            <person name="Rabe L."/>
            <person name="Hazen T."/>
            <person name="Chakraborty R."/>
            <person name="Goodwin L."/>
            <person name="Shapiro N."/>
        </authorList>
    </citation>
    <scope>NUCLEOTIDE SEQUENCE [LARGE SCALE GENOMIC DNA]</scope>
    <source>
        <strain evidence="2">ATCC 700646 / DSM 10631 / Aspo-2</strain>
    </source>
</reference>
<dbReference type="EMBL" id="CP002431">
    <property type="protein sequence ID" value="ADU62221.1"/>
    <property type="molecule type" value="Genomic_DNA"/>
</dbReference>
<dbReference type="OrthoDB" id="275146at2"/>
<keyword evidence="2" id="KW-1185">Reference proteome</keyword>
<evidence type="ECO:0008006" key="3">
    <source>
        <dbReference type="Google" id="ProtNLM"/>
    </source>
</evidence>
<dbReference type="eggNOG" id="COG0727">
    <property type="taxonomic scope" value="Bacteria"/>
</dbReference>
<reference evidence="2" key="1">
    <citation type="submission" date="2010-12" db="EMBL/GenBank/DDBJ databases">
        <title>Complete sequence of Desulfovibrio aespoeensis Aspo-2.</title>
        <authorList>
            <consortium name="US DOE Joint Genome Institute"/>
            <person name="Lucas S."/>
            <person name="Copeland A."/>
            <person name="Lapidus A."/>
            <person name="Cheng J.-F."/>
            <person name="Goodwin L."/>
            <person name="Pitluck S."/>
            <person name="Chertkov O."/>
            <person name="Misra M."/>
            <person name="Detter J.C."/>
            <person name="Han C."/>
            <person name="Tapia R."/>
            <person name="Land M."/>
            <person name="Hauser L."/>
            <person name="Kyrpides N."/>
            <person name="Ivanova N."/>
            <person name="Ovchinnikova G."/>
            <person name="Pedersen K."/>
            <person name="Jagevall S."/>
            <person name="Hazen T."/>
            <person name="Woyke T."/>
        </authorList>
    </citation>
    <scope>NUCLEOTIDE SEQUENCE [LARGE SCALE GENOMIC DNA]</scope>
    <source>
        <strain evidence="2">ATCC 700646 / DSM 10631 / Aspo-2</strain>
    </source>
</reference>
<proteinExistence type="predicted"/>
<dbReference type="KEGG" id="das:Daes_1207"/>
<dbReference type="HOGENOM" id="CLU_114461_0_0_7"/>
<dbReference type="RefSeq" id="WP_013514152.1">
    <property type="nucleotide sequence ID" value="NC_014844.1"/>
</dbReference>
<protein>
    <recommendedName>
        <fullName evidence="3">YkgJ family cysteine cluster protein</fullName>
    </recommendedName>
</protein>
<organism evidence="1 2">
    <name type="scientific">Pseudodesulfovibrio aespoeensis (strain ATCC 700646 / DSM 10631 / Aspo-2)</name>
    <name type="common">Desulfovibrio aespoeensis</name>
    <dbReference type="NCBI Taxonomy" id="643562"/>
    <lineage>
        <taxon>Bacteria</taxon>
        <taxon>Pseudomonadati</taxon>
        <taxon>Thermodesulfobacteriota</taxon>
        <taxon>Desulfovibrionia</taxon>
        <taxon>Desulfovibrionales</taxon>
        <taxon>Desulfovibrionaceae</taxon>
    </lineage>
</organism>